<keyword evidence="2" id="KW-1185">Reference proteome</keyword>
<accession>A0A6P1M3H0</accession>
<gene>
    <name evidence="1" type="ORF">GT409_02635</name>
</gene>
<dbReference type="RefSeq" id="WP_160626679.1">
    <property type="nucleotide sequence ID" value="NZ_CP047593.1"/>
</dbReference>
<protein>
    <submittedName>
        <fullName evidence="1">Uncharacterized protein</fullName>
    </submittedName>
</protein>
<proteinExistence type="predicted"/>
<evidence type="ECO:0000313" key="2">
    <source>
        <dbReference type="Proteomes" id="UP000464954"/>
    </source>
</evidence>
<organism evidence="1 2">
    <name type="scientific">Tichowtungia aerotolerans</name>
    <dbReference type="NCBI Taxonomy" id="2697043"/>
    <lineage>
        <taxon>Bacteria</taxon>
        <taxon>Pseudomonadati</taxon>
        <taxon>Kiritimatiellota</taxon>
        <taxon>Tichowtungiia</taxon>
        <taxon>Tichowtungiales</taxon>
        <taxon>Tichowtungiaceae</taxon>
        <taxon>Tichowtungia</taxon>
    </lineage>
</organism>
<dbReference type="EMBL" id="CP047593">
    <property type="protein sequence ID" value="QHI68397.1"/>
    <property type="molecule type" value="Genomic_DNA"/>
</dbReference>
<dbReference type="AlphaFoldDB" id="A0A6P1M3H0"/>
<reference evidence="1 2" key="1">
    <citation type="submission" date="2020-01" db="EMBL/GenBank/DDBJ databases">
        <title>Ponticoccus aerotolerans gen. nov., sp. nov., an anaerobic bacterium and proposal of Ponticoccusceae fam. nov., Ponticoccusles ord. nov. and Ponticoccuse classis nov. in the phylum Kiritimatiellaeota.</title>
        <authorList>
            <person name="Zhou L.Y."/>
            <person name="Du Z.J."/>
        </authorList>
    </citation>
    <scope>NUCLEOTIDE SEQUENCE [LARGE SCALE GENOMIC DNA]</scope>
    <source>
        <strain evidence="1 2">S-5007</strain>
    </source>
</reference>
<dbReference type="Proteomes" id="UP000464954">
    <property type="component" value="Chromosome"/>
</dbReference>
<sequence length="479" mass="53751">MKQYILWFWTFVFALGLEAAENSGFDFGKDPMRYLENDRLKIGINLSAGGAVTYLEDKACDSGNMINSFDWGRQIQQSYYSGPIPFIGPNGEEPVKNWAGLGWNPIQAGSAGGIPSKVIAFKKGKNFMRVRCIPMQWPHINLPGDCEFEATYRLHENNVVLMESRIINARSDHTQYPARNQEMPALYTNGEWYRLVTYLGDAPFTGAPVTTVVGKDDGKGWPWSKFYAPEHWTALLNEENFGVGLYQPDTARMLGGFAGGGSRKGFGGMKDVQTGYIAPVADRVLDHNIDWTYRTYIIVGSLDEIRGFAQKQPRTSLVWTFDDSRQGWSYRHASDSGWPVRDGLNISFKKKPRGLMISDEIFWQAEAAAVLELEAAFGGSTNAAVFYAEAVVQPFGPEDTIDFLLWVESDVKDAVEKKQEQFPPAKPAHIPFQVTADGEMRTYRVSLADNPEYKGAMKQLRIVFPVVDGTVRVRRISLK</sequence>
<dbReference type="KEGG" id="taer:GT409_02635"/>
<name>A0A6P1M3H0_9BACT</name>
<evidence type="ECO:0000313" key="1">
    <source>
        <dbReference type="EMBL" id="QHI68397.1"/>
    </source>
</evidence>